<protein>
    <submittedName>
        <fullName evidence="3">Competence CoiA family protein</fullName>
    </submittedName>
</protein>
<dbReference type="InterPro" id="IPR057253">
    <property type="entry name" value="CoiA-like_N"/>
</dbReference>
<dbReference type="InterPro" id="IPR010330">
    <property type="entry name" value="CoiA_nuc"/>
</dbReference>
<feature type="domain" description="Competence protein CoiA nuclease-like" evidence="1">
    <location>
        <begin position="55"/>
        <end position="195"/>
    </location>
</feature>
<comment type="caution">
    <text evidence="3">The sequence shown here is derived from an EMBL/GenBank/DDBJ whole genome shotgun (WGS) entry which is preliminary data.</text>
</comment>
<dbReference type="PATRIC" id="fig|1423802.4.peg.82"/>
<accession>A0A0R2CWJ2</accession>
<gene>
    <name evidence="3" type="ORF">FC56_GL000081</name>
</gene>
<dbReference type="STRING" id="1423802.FC56_GL000081"/>
<dbReference type="EMBL" id="AYZR01000007">
    <property type="protein sequence ID" value="KRM94100.1"/>
    <property type="molecule type" value="Genomic_DNA"/>
</dbReference>
<dbReference type="RefSeq" id="WP_056978024.1">
    <property type="nucleotide sequence ID" value="NZ_AYZR01000007.1"/>
</dbReference>
<evidence type="ECO:0000259" key="2">
    <source>
        <dbReference type="Pfam" id="PF25164"/>
    </source>
</evidence>
<dbReference type="Pfam" id="PF25164">
    <property type="entry name" value="CoiA_N"/>
    <property type="match status" value="1"/>
</dbReference>
<reference evidence="3 4" key="1">
    <citation type="journal article" date="2015" name="Genome Announc.">
        <title>Expanding the biotechnology potential of lactobacilli through comparative genomics of 213 strains and associated genera.</title>
        <authorList>
            <person name="Sun Z."/>
            <person name="Harris H.M."/>
            <person name="McCann A."/>
            <person name="Guo C."/>
            <person name="Argimon S."/>
            <person name="Zhang W."/>
            <person name="Yang X."/>
            <person name="Jeffery I.B."/>
            <person name="Cooney J.C."/>
            <person name="Kagawa T.F."/>
            <person name="Liu W."/>
            <person name="Song Y."/>
            <person name="Salvetti E."/>
            <person name="Wrobel A."/>
            <person name="Rasinkangas P."/>
            <person name="Parkhill J."/>
            <person name="Rea M.C."/>
            <person name="O'Sullivan O."/>
            <person name="Ritari J."/>
            <person name="Douillard F.P."/>
            <person name="Paul Ross R."/>
            <person name="Yang R."/>
            <person name="Briner A.E."/>
            <person name="Felis G.E."/>
            <person name="de Vos W.M."/>
            <person name="Barrangou R."/>
            <person name="Klaenhammer T.R."/>
            <person name="Caufield P.W."/>
            <person name="Cui Y."/>
            <person name="Zhang H."/>
            <person name="O'Toole P.W."/>
        </authorList>
    </citation>
    <scope>NUCLEOTIDE SEQUENCE [LARGE SCALE GENOMIC DNA]</scope>
    <source>
        <strain evidence="3 4">DSM 24302</strain>
    </source>
</reference>
<dbReference type="Pfam" id="PF06054">
    <property type="entry name" value="CoiA_nuc"/>
    <property type="match status" value="1"/>
</dbReference>
<feature type="domain" description="Competence protein CoiA-like N-terminal" evidence="2">
    <location>
        <begin position="15"/>
        <end position="49"/>
    </location>
</feature>
<keyword evidence="4" id="KW-1185">Reference proteome</keyword>
<evidence type="ECO:0000259" key="1">
    <source>
        <dbReference type="Pfam" id="PF06054"/>
    </source>
</evidence>
<dbReference type="AlphaFoldDB" id="A0A0R2CWJ2"/>
<evidence type="ECO:0000313" key="4">
    <source>
        <dbReference type="Proteomes" id="UP000051256"/>
    </source>
</evidence>
<evidence type="ECO:0000313" key="3">
    <source>
        <dbReference type="EMBL" id="KRM94100.1"/>
    </source>
</evidence>
<dbReference type="Proteomes" id="UP000051256">
    <property type="component" value="Unassembled WGS sequence"/>
</dbReference>
<organism evidence="3 4">
    <name type="scientific">Lentilactobacillus senioris DSM 24302 = JCM 17472</name>
    <dbReference type="NCBI Taxonomy" id="1423802"/>
    <lineage>
        <taxon>Bacteria</taxon>
        <taxon>Bacillati</taxon>
        <taxon>Bacillota</taxon>
        <taxon>Bacilli</taxon>
        <taxon>Lactobacillales</taxon>
        <taxon>Lactobacillaceae</taxon>
        <taxon>Lentilactobacillus</taxon>
    </lineage>
</organism>
<name>A0A0R2CWJ2_9LACO</name>
<proteinExistence type="predicted"/>
<sequence>MAKRNGVLVLADEAKVGQQFTCPGCNQPVILKRGGIKVAHFAHKNANCNKLSENESQLHLSGKLALMQMAQELYPDTQVETIFADIEQRADVYLPSAKIALEYQCSPIDQVSLQQRTQGYLQIGLQVIWILGNTYLKRKLTTQTLAKFARFDVNWGFYLLFWDAKVRHFVLWTDIVEVAGHYRYQQSSHQTYQELKQYHQQCQLHQPQIAINQHIKQLESINSQIKLQKETLIFMVTQCYQDGKILPACPIICHPKEAQFPIFGGHTLFWRILVVLKIFRGKTDWLTKQKLNLIFKETVEIYGIMFHQIPNCQRFYRLAFLQYLQELATNGYLKQTYDKVIITKRPKWFLDWDQKKRFWLQERKKESA</sequence>